<dbReference type="OrthoDB" id="9802304at2"/>
<dbReference type="InterPro" id="IPR012947">
    <property type="entry name" value="tRNA_SAD"/>
</dbReference>
<dbReference type="Gene3D" id="3.10.20.30">
    <property type="match status" value="1"/>
</dbReference>
<dbReference type="GO" id="GO:0005737">
    <property type="term" value="C:cytoplasm"/>
    <property type="evidence" value="ECO:0007669"/>
    <property type="project" value="UniProtKB-SubCell"/>
</dbReference>
<feature type="domain" description="TGS" evidence="15">
    <location>
        <begin position="1"/>
        <end position="60"/>
    </location>
</feature>
<dbReference type="CDD" id="cd00771">
    <property type="entry name" value="ThrRS_core"/>
    <property type="match status" value="1"/>
</dbReference>
<dbReference type="EMBL" id="RXFM01000012">
    <property type="protein sequence ID" value="RST70343.1"/>
    <property type="molecule type" value="Genomic_DNA"/>
</dbReference>
<dbReference type="PROSITE" id="PS50862">
    <property type="entry name" value="AA_TRNA_LIGASE_II"/>
    <property type="match status" value="1"/>
</dbReference>
<dbReference type="CDD" id="cd01667">
    <property type="entry name" value="TGS_ThrRS"/>
    <property type="match status" value="1"/>
</dbReference>
<dbReference type="InterPro" id="IPR004095">
    <property type="entry name" value="TGS"/>
</dbReference>
<dbReference type="NCBIfam" id="TIGR00418">
    <property type="entry name" value="thrS"/>
    <property type="match status" value="1"/>
</dbReference>
<dbReference type="Gene3D" id="3.40.50.800">
    <property type="entry name" value="Anticodon-binding domain"/>
    <property type="match status" value="1"/>
</dbReference>
<evidence type="ECO:0000256" key="8">
    <source>
        <dbReference type="ARBA" id="ARBA00022840"/>
    </source>
</evidence>
<evidence type="ECO:0000256" key="2">
    <source>
        <dbReference type="ARBA" id="ARBA00022490"/>
    </source>
</evidence>
<evidence type="ECO:0000259" key="14">
    <source>
        <dbReference type="PROSITE" id="PS50862"/>
    </source>
</evidence>
<dbReference type="Proteomes" id="UP000279470">
    <property type="component" value="Unassembled WGS sequence"/>
</dbReference>
<dbReference type="PANTHER" id="PTHR11451">
    <property type="entry name" value="THREONINE-TRNA LIGASE"/>
    <property type="match status" value="1"/>
</dbReference>
<dbReference type="SMART" id="SM00863">
    <property type="entry name" value="tRNA_SAD"/>
    <property type="match status" value="1"/>
</dbReference>
<comment type="caution">
    <text evidence="13">Lacks conserved residue(s) required for the propagation of feature annotation.</text>
</comment>
<organism evidence="16 17">
    <name type="scientific">Candidatus Aquarickettsia rohweri</name>
    <dbReference type="NCBI Taxonomy" id="2602574"/>
    <lineage>
        <taxon>Bacteria</taxon>
        <taxon>Pseudomonadati</taxon>
        <taxon>Pseudomonadota</taxon>
        <taxon>Alphaproteobacteria</taxon>
        <taxon>Rickettsiales</taxon>
        <taxon>Candidatus Midichloriaceae</taxon>
        <taxon>Candidatus Aquarickettsia</taxon>
    </lineage>
</organism>
<dbReference type="GO" id="GO:0004829">
    <property type="term" value="F:threonine-tRNA ligase activity"/>
    <property type="evidence" value="ECO:0007669"/>
    <property type="project" value="UniProtKB-UniRule"/>
</dbReference>
<keyword evidence="7 13" id="KW-0862">Zinc</keyword>
<keyword evidence="4 13" id="KW-0436">Ligase</keyword>
<dbReference type="GO" id="GO:0006435">
    <property type="term" value="P:threonyl-tRNA aminoacylation"/>
    <property type="evidence" value="ECO:0007669"/>
    <property type="project" value="UniProtKB-UniRule"/>
</dbReference>
<reference evidence="17" key="1">
    <citation type="submission" date="2018-11" db="EMBL/GenBank/DDBJ databases">
        <title>Phylogenetic, genomic, and biogeographic characterization of a novel and ubiquitous marine invertebrate-associated Rickettsiales parasite, Candidatus Marinoinvertebrata rohwerii, gen. nov., sp. nov.</title>
        <authorList>
            <person name="Klinges J.G."/>
            <person name="Rosales S.M."/>
            <person name="Mcminds R."/>
            <person name="Shaver E.C."/>
            <person name="Shantz A."/>
            <person name="Peters E.C."/>
            <person name="Burkepile D.E."/>
            <person name="Silliman B.R."/>
            <person name="Vega Thurber R.L."/>
        </authorList>
    </citation>
    <scope>NUCLEOTIDE SEQUENCE [LARGE SCALE GENOMIC DNA]</scope>
    <source>
        <strain evidence="17">a_cerv_44</strain>
    </source>
</reference>
<keyword evidence="11 13" id="KW-0030">Aminoacyl-tRNA synthetase</keyword>
<dbReference type="Gene3D" id="3.30.980.10">
    <property type="entry name" value="Threonyl-trna Synthetase, Chain A, domain 2"/>
    <property type="match status" value="1"/>
</dbReference>
<evidence type="ECO:0000256" key="3">
    <source>
        <dbReference type="ARBA" id="ARBA00022555"/>
    </source>
</evidence>
<evidence type="ECO:0000256" key="12">
    <source>
        <dbReference type="ARBA" id="ARBA00049515"/>
    </source>
</evidence>
<dbReference type="Pfam" id="PF03129">
    <property type="entry name" value="HGTP_anticodon"/>
    <property type="match status" value="1"/>
</dbReference>
<evidence type="ECO:0000256" key="4">
    <source>
        <dbReference type="ARBA" id="ARBA00022598"/>
    </source>
</evidence>
<evidence type="ECO:0000256" key="10">
    <source>
        <dbReference type="ARBA" id="ARBA00022917"/>
    </source>
</evidence>
<feature type="binding site" evidence="13">
    <location>
        <position position="334"/>
    </location>
    <ligand>
        <name>Zn(2+)</name>
        <dbReference type="ChEBI" id="CHEBI:29105"/>
        <note>catalytic</note>
    </ligand>
</feature>
<feature type="binding site" evidence="13">
    <location>
        <position position="511"/>
    </location>
    <ligand>
        <name>Zn(2+)</name>
        <dbReference type="ChEBI" id="CHEBI:29105"/>
        <note>catalytic</note>
    </ligand>
</feature>
<dbReference type="FunFam" id="3.30.54.20:FF:000002">
    <property type="entry name" value="Threonine--tRNA ligase"/>
    <property type="match status" value="1"/>
</dbReference>
<dbReference type="SUPFAM" id="SSF81271">
    <property type="entry name" value="TGS-like"/>
    <property type="match status" value="1"/>
</dbReference>
<keyword evidence="9 13" id="KW-0694">RNA-binding</keyword>
<keyword evidence="17" id="KW-1185">Reference proteome</keyword>
<name>A0A429XSZ5_9RICK</name>
<feature type="domain" description="Aminoacyl-transfer RNA synthetases class-II family profile" evidence="14">
    <location>
        <begin position="241"/>
        <end position="534"/>
    </location>
</feature>
<evidence type="ECO:0000256" key="5">
    <source>
        <dbReference type="ARBA" id="ARBA00022723"/>
    </source>
</evidence>
<comment type="subcellular location">
    <subcellularLocation>
        <location evidence="13">Cytoplasm</location>
    </subcellularLocation>
</comment>
<proteinExistence type="inferred from homology"/>
<dbReference type="EC" id="6.1.1.3" evidence="13"/>
<dbReference type="RefSeq" id="WP_126044386.1">
    <property type="nucleotide sequence ID" value="NZ_RXFM01000012.1"/>
</dbReference>
<comment type="subunit">
    <text evidence="13">Homodimer.</text>
</comment>
<dbReference type="GO" id="GO:0046872">
    <property type="term" value="F:metal ion binding"/>
    <property type="evidence" value="ECO:0007669"/>
    <property type="project" value="UniProtKB-KW"/>
</dbReference>
<dbReference type="Pfam" id="PF00587">
    <property type="entry name" value="tRNA-synt_2b"/>
    <property type="match status" value="1"/>
</dbReference>
<accession>A0A429XSZ5</accession>
<dbReference type="PANTHER" id="PTHR11451:SF44">
    <property type="entry name" value="THREONINE--TRNA LIGASE, CHLOROPLASTIC_MITOCHONDRIAL 2"/>
    <property type="match status" value="1"/>
</dbReference>
<dbReference type="Gene3D" id="3.30.54.20">
    <property type="match status" value="1"/>
</dbReference>
<keyword evidence="10 13" id="KW-0648">Protein biosynthesis</keyword>
<keyword evidence="5 13" id="KW-0479">Metal-binding</keyword>
<dbReference type="GO" id="GO:0005524">
    <property type="term" value="F:ATP binding"/>
    <property type="evidence" value="ECO:0007669"/>
    <property type="project" value="UniProtKB-UniRule"/>
</dbReference>
<dbReference type="InterPro" id="IPR004154">
    <property type="entry name" value="Anticodon-bd"/>
</dbReference>
<keyword evidence="8 13" id="KW-0067">ATP-binding</keyword>
<evidence type="ECO:0000256" key="11">
    <source>
        <dbReference type="ARBA" id="ARBA00023146"/>
    </source>
</evidence>
<dbReference type="InterPro" id="IPR045864">
    <property type="entry name" value="aa-tRNA-synth_II/BPL/LPL"/>
</dbReference>
<protein>
    <recommendedName>
        <fullName evidence="13">Threonine--tRNA ligase</fullName>
        <ecNumber evidence="13">6.1.1.3</ecNumber>
    </recommendedName>
    <alternativeName>
        <fullName evidence="13">Threonyl-tRNA synthetase</fullName>
        <shortName evidence="13">ThrRS</shortName>
    </alternativeName>
</protein>
<dbReference type="Gene3D" id="3.30.930.10">
    <property type="entry name" value="Bira Bifunctional Protein, Domain 2"/>
    <property type="match status" value="1"/>
</dbReference>
<keyword evidence="3 13" id="KW-0820">tRNA-binding</keyword>
<evidence type="ECO:0000313" key="16">
    <source>
        <dbReference type="EMBL" id="RST70343.1"/>
    </source>
</evidence>
<evidence type="ECO:0000256" key="1">
    <source>
        <dbReference type="ARBA" id="ARBA00008226"/>
    </source>
</evidence>
<dbReference type="PROSITE" id="PS51880">
    <property type="entry name" value="TGS"/>
    <property type="match status" value="1"/>
</dbReference>
<dbReference type="InterPro" id="IPR002320">
    <property type="entry name" value="Thr-tRNA-ligase_IIa"/>
</dbReference>
<dbReference type="SUPFAM" id="SSF55681">
    <property type="entry name" value="Class II aaRS and biotin synthetases"/>
    <property type="match status" value="1"/>
</dbReference>
<feature type="binding site" evidence="13">
    <location>
        <position position="385"/>
    </location>
    <ligand>
        <name>Zn(2+)</name>
        <dbReference type="ChEBI" id="CHEBI:29105"/>
        <note>catalytic</note>
    </ligand>
</feature>
<evidence type="ECO:0000256" key="7">
    <source>
        <dbReference type="ARBA" id="ARBA00022833"/>
    </source>
</evidence>
<dbReference type="AlphaFoldDB" id="A0A429XSZ5"/>
<dbReference type="FunFam" id="3.30.980.10:FF:000005">
    <property type="entry name" value="Threonyl-tRNA synthetase, mitochondrial"/>
    <property type="match status" value="1"/>
</dbReference>
<comment type="similarity">
    <text evidence="1 13">Belongs to the class-II aminoacyl-tRNA synthetase family.</text>
</comment>
<dbReference type="InterPro" id="IPR012675">
    <property type="entry name" value="Beta-grasp_dom_sf"/>
</dbReference>
<dbReference type="Pfam" id="PF07973">
    <property type="entry name" value="tRNA_SAD"/>
    <property type="match status" value="1"/>
</dbReference>
<dbReference type="GO" id="GO:0000049">
    <property type="term" value="F:tRNA binding"/>
    <property type="evidence" value="ECO:0007669"/>
    <property type="project" value="UniProtKB-KW"/>
</dbReference>
<evidence type="ECO:0000256" key="6">
    <source>
        <dbReference type="ARBA" id="ARBA00022741"/>
    </source>
</evidence>
<keyword evidence="6 13" id="KW-0547">Nucleotide-binding</keyword>
<dbReference type="InterPro" id="IPR002314">
    <property type="entry name" value="aa-tRNA-synt_IIb"/>
</dbReference>
<dbReference type="SUPFAM" id="SSF55186">
    <property type="entry name" value="ThrRS/AlaRS common domain"/>
    <property type="match status" value="1"/>
</dbReference>
<keyword evidence="2 13" id="KW-0963">Cytoplasm</keyword>
<dbReference type="SUPFAM" id="SSF52954">
    <property type="entry name" value="Class II aaRS ABD-related"/>
    <property type="match status" value="1"/>
</dbReference>
<dbReference type="FunFam" id="3.40.50.800:FF:000001">
    <property type="entry name" value="Threonine--tRNA ligase"/>
    <property type="match status" value="1"/>
</dbReference>
<dbReference type="InterPro" id="IPR006195">
    <property type="entry name" value="aa-tRNA-synth_II"/>
</dbReference>
<dbReference type="HAMAP" id="MF_00184">
    <property type="entry name" value="Thr_tRNA_synth"/>
    <property type="match status" value="1"/>
</dbReference>
<sequence length="637" mass="73767">MIEIKLNKNIKKYNNKISGKDLLKEIDQSLHNNCIAIKINGEIKDLSTIVDKNSEVEFIFSSSSEGIDIIRHDAAHVLAQAVKALYPEVMVTIGPTIENGFYYDFANIKPFTESDLEKIEAEMQKIIDQKFPITRKVVTKQEAIKFFQNQGEKYKVEIINSFPDNDEITIYTQGNFSDLCRGPHAPNTGFIKAFKLMKIAGAYWRGDSKNEMLQRIYGTAWSDKKQLRAYLQMLEEAEKRDHRKLGKQCNLFHFQEEAQGSVFWHPKGWDLFQRLINYIRTKQNQNGYFEISTPEIMDKKLWVASGHWEKFRENMYTASTIDENKIYAVRPMNCPGGVQIYNQGIKSYRDLPLRLAEFGKVHRFEPSGALHGLMRARAFTQDDAHIFCTNDQITEECINVCKLIKEIYKDFGFDDVKVKFSDRPEQRIGSDDIWDKAEAALLTAVKKQNLPYTLNKGEGAFYGPKLEFVLRDAIGRDWQLGTLQVDFNLPERLDSNYIDKDDKKYRPVMLHRALFGSIERFLGILMEHYSGNLPIWLAPTQVVITTVTDEQKCYANKVFEILRSKFIRCITDFENEKITYKIRKYSVAKAPIIIIIGKKEEANNSVSIRKLGNKNQEVLELSHFVDKLIDDIKQKRS</sequence>
<comment type="caution">
    <text evidence="16">The sequence shown here is derived from an EMBL/GenBank/DDBJ whole genome shotgun (WGS) entry which is preliminary data.</text>
</comment>
<dbReference type="InterPro" id="IPR033728">
    <property type="entry name" value="ThrRS_core"/>
</dbReference>
<comment type="cofactor">
    <cofactor evidence="13">
        <name>Zn(2+)</name>
        <dbReference type="ChEBI" id="CHEBI:29105"/>
    </cofactor>
    <text evidence="13">Binds 1 zinc ion per subunit.</text>
</comment>
<dbReference type="InterPro" id="IPR036621">
    <property type="entry name" value="Anticodon-bd_dom_sf"/>
</dbReference>
<dbReference type="FunFam" id="3.30.930.10:FF:000002">
    <property type="entry name" value="Threonine--tRNA ligase"/>
    <property type="match status" value="1"/>
</dbReference>
<dbReference type="InterPro" id="IPR018163">
    <property type="entry name" value="Thr/Ala-tRNA-synth_IIc_edit"/>
</dbReference>
<dbReference type="PRINTS" id="PR01047">
    <property type="entry name" value="TRNASYNTHTHR"/>
</dbReference>
<comment type="catalytic activity">
    <reaction evidence="12 13">
        <text>tRNA(Thr) + L-threonine + ATP = L-threonyl-tRNA(Thr) + AMP + diphosphate + H(+)</text>
        <dbReference type="Rhea" id="RHEA:24624"/>
        <dbReference type="Rhea" id="RHEA-COMP:9670"/>
        <dbReference type="Rhea" id="RHEA-COMP:9704"/>
        <dbReference type="ChEBI" id="CHEBI:15378"/>
        <dbReference type="ChEBI" id="CHEBI:30616"/>
        <dbReference type="ChEBI" id="CHEBI:33019"/>
        <dbReference type="ChEBI" id="CHEBI:57926"/>
        <dbReference type="ChEBI" id="CHEBI:78442"/>
        <dbReference type="ChEBI" id="CHEBI:78534"/>
        <dbReference type="ChEBI" id="CHEBI:456215"/>
        <dbReference type="EC" id="6.1.1.3"/>
    </reaction>
</comment>
<gene>
    <name evidence="13 16" type="primary">thrS</name>
    <name evidence="16" type="ORF">EIC27_01455</name>
</gene>
<evidence type="ECO:0000256" key="9">
    <source>
        <dbReference type="ARBA" id="ARBA00022884"/>
    </source>
</evidence>
<evidence type="ECO:0000259" key="15">
    <source>
        <dbReference type="PROSITE" id="PS51880"/>
    </source>
</evidence>
<dbReference type="InterPro" id="IPR012676">
    <property type="entry name" value="TGS-like"/>
</dbReference>
<evidence type="ECO:0000256" key="13">
    <source>
        <dbReference type="HAMAP-Rule" id="MF_00184"/>
    </source>
</evidence>
<evidence type="ECO:0000313" key="17">
    <source>
        <dbReference type="Proteomes" id="UP000279470"/>
    </source>
</evidence>